<gene>
    <name evidence="9" type="ORF">K437DRAFT_9090</name>
</gene>
<evidence type="ECO:0000256" key="5">
    <source>
        <dbReference type="ARBA" id="ARBA00048763"/>
    </source>
</evidence>
<dbReference type="Pfam" id="PF09445">
    <property type="entry name" value="Methyltransf_15"/>
    <property type="match status" value="2"/>
</dbReference>
<reference evidence="9 10" key="1">
    <citation type="submission" date="2014-05" db="EMBL/GenBank/DDBJ databases">
        <title>Draft genome sequence of a rare smut relative, Tilletiaria anomala UBC 951.</title>
        <authorList>
            <consortium name="DOE Joint Genome Institute"/>
            <person name="Toome M."/>
            <person name="Kuo A."/>
            <person name="Henrissat B."/>
            <person name="Lipzen A."/>
            <person name="Tritt A."/>
            <person name="Yoshinaga Y."/>
            <person name="Zane M."/>
            <person name="Barry K."/>
            <person name="Grigoriev I.V."/>
            <person name="Spatafora J.W."/>
            <person name="Aimea M.C."/>
        </authorList>
    </citation>
    <scope>NUCLEOTIDE SEQUENCE [LARGE SCALE GENOMIC DNA]</scope>
    <source>
        <strain evidence="9 10">UBC 951</strain>
    </source>
</reference>
<proteinExistence type="inferred from homology"/>
<name>A0A066VHA9_TILAU</name>
<organism evidence="9 10">
    <name type="scientific">Tilletiaria anomala (strain ATCC 24038 / CBS 436.72 / UBC 951)</name>
    <dbReference type="NCBI Taxonomy" id="1037660"/>
    <lineage>
        <taxon>Eukaryota</taxon>
        <taxon>Fungi</taxon>
        <taxon>Dikarya</taxon>
        <taxon>Basidiomycota</taxon>
        <taxon>Ustilaginomycotina</taxon>
        <taxon>Exobasidiomycetes</taxon>
        <taxon>Georgefischeriales</taxon>
        <taxon>Tilletiariaceae</taxon>
        <taxon>Tilletiaria</taxon>
    </lineage>
</organism>
<evidence type="ECO:0000256" key="4">
    <source>
        <dbReference type="ARBA" id="ARBA00048740"/>
    </source>
</evidence>
<dbReference type="PANTHER" id="PTHR14741:SF32">
    <property type="entry name" value="TRIMETHYLGUANOSINE SYNTHASE"/>
    <property type="match status" value="1"/>
</dbReference>
<feature type="compositionally biased region" description="Polar residues" evidence="8">
    <location>
        <begin position="77"/>
        <end position="90"/>
    </location>
</feature>
<evidence type="ECO:0000256" key="2">
    <source>
        <dbReference type="ARBA" id="ARBA00025783"/>
    </source>
</evidence>
<dbReference type="InterPro" id="IPR029063">
    <property type="entry name" value="SAM-dependent_MTases_sf"/>
</dbReference>
<evidence type="ECO:0000256" key="1">
    <source>
        <dbReference type="ARBA" id="ARBA00018517"/>
    </source>
</evidence>
<dbReference type="EMBL" id="JMSN01000101">
    <property type="protein sequence ID" value="KDN39693.1"/>
    <property type="molecule type" value="Genomic_DNA"/>
</dbReference>
<comment type="catalytic activity">
    <reaction evidence="4">
        <text>a 5'-end (N(7)-methyl 5'-triphosphoguanosine)-ribonucleoside in snoRNA + S-adenosyl-L-methionine = a 5'-end (N(2),N(7)-dimethyl 5'-triphosphoguanosine)-ribonucleoside in snoRNA + S-adenosyl-L-homocysteine + H(+)</text>
        <dbReference type="Rhea" id="RHEA:78475"/>
        <dbReference type="Rhea" id="RHEA-COMP:19086"/>
        <dbReference type="Rhea" id="RHEA-COMP:19088"/>
        <dbReference type="ChEBI" id="CHEBI:15378"/>
        <dbReference type="ChEBI" id="CHEBI:57856"/>
        <dbReference type="ChEBI" id="CHEBI:59789"/>
        <dbReference type="ChEBI" id="CHEBI:156461"/>
        <dbReference type="ChEBI" id="CHEBI:172880"/>
    </reaction>
    <physiologicalReaction direction="left-to-right" evidence="4">
        <dbReference type="Rhea" id="RHEA:78476"/>
    </physiologicalReaction>
</comment>
<dbReference type="InParanoid" id="A0A066VHA9"/>
<comment type="catalytic activity">
    <reaction evidence="6">
        <text>a 5'-end (N(7)-methyl 5'-triphosphoguanosine)-ribonucleoside in snRNA + S-adenosyl-L-methionine = a 5'-end (N(2),N(7)-dimethyl 5'-triphosphoguanosine)-ribonucleoside in snRNA + S-adenosyl-L-homocysteine + H(+)</text>
        <dbReference type="Rhea" id="RHEA:78471"/>
        <dbReference type="Rhea" id="RHEA-COMP:19085"/>
        <dbReference type="Rhea" id="RHEA-COMP:19087"/>
        <dbReference type="ChEBI" id="CHEBI:15378"/>
        <dbReference type="ChEBI" id="CHEBI:57856"/>
        <dbReference type="ChEBI" id="CHEBI:59789"/>
        <dbReference type="ChEBI" id="CHEBI:156461"/>
        <dbReference type="ChEBI" id="CHEBI:172880"/>
    </reaction>
    <physiologicalReaction direction="left-to-right" evidence="6">
        <dbReference type="Rhea" id="RHEA:78472"/>
    </physiologicalReaction>
</comment>
<dbReference type="STRING" id="1037660.A0A066VHA9"/>
<dbReference type="GO" id="GO:0005634">
    <property type="term" value="C:nucleus"/>
    <property type="evidence" value="ECO:0007669"/>
    <property type="project" value="TreeGrafter"/>
</dbReference>
<evidence type="ECO:0000256" key="6">
    <source>
        <dbReference type="ARBA" id="ARBA00049075"/>
    </source>
</evidence>
<dbReference type="HOGENOM" id="CLU_424640_0_0_1"/>
<feature type="region of interest" description="Disordered" evidence="8">
    <location>
        <begin position="174"/>
        <end position="298"/>
    </location>
</feature>
<evidence type="ECO:0000256" key="8">
    <source>
        <dbReference type="SAM" id="MobiDB-lite"/>
    </source>
</evidence>
<dbReference type="Proteomes" id="UP000027361">
    <property type="component" value="Unassembled WGS sequence"/>
</dbReference>
<evidence type="ECO:0000313" key="9">
    <source>
        <dbReference type="EMBL" id="KDN39693.1"/>
    </source>
</evidence>
<protein>
    <recommendedName>
        <fullName evidence="1">Trimethylguanosine synthase</fullName>
    </recommendedName>
    <alternativeName>
        <fullName evidence="7">Cap-specific guanine-N(2) methyltransferase</fullName>
    </alternativeName>
</protein>
<sequence>METPPGRQFKVSRRGICNRTSVRPCCSNMPVSTRRPSSSVTARRKHAAMTHQASLISTLLKRIRHDPHAKDFHEQAPSLTADNLPSTGTEESSRIAGFTSRPKSTQLQWPQTGASGSGKGADPIVSSADAHMSTALNTESSESLADMAAYGLPMQFGSHKVLAHVQASFGLANSSDCENTTGGAGQQSTYNMETPRTATKCRSREVRRLAIPELKSADDPEPFPETFSGSRANSDGSGTRSSEQSRGSPNAVTGPSTVHELVRSAPPYATGDTITGSANRNNKSKKKGKGQALHGGQYPPEHRWWRTMALTKRSDLRGALQKYWHKRYDLFSAYDDGILLDEQSWWSVTPEAIAHRIAWRCHHTLSSAPRWQTMQGKIIAKSKRSLLRSKETQLVALDAFCGAGGNTIQLAMLFDHVHAIDVDPVKLELAQHNAKIYGVAHRITFWCYDFPDVARRCAAANRKDKSQTLSEQGKSLIPEELLDFRRVFDLIFLSPPWGGINYQQPSLLHADAQGSSGAHASTASATVDTYTDTYSLDSLAPMSGRELVNLCAEAFETTNIALYVPRNTSLQQISDIAKDVASKRPSSRGIFRTSDGIPTAAAAAATSAETMVDVDVEEEWMGHKLCALTCYFGDLARAEVPGTEA</sequence>
<dbReference type="OrthoDB" id="194443at2759"/>
<dbReference type="GO" id="GO:0071164">
    <property type="term" value="F:RNA cap trimethylguanosine synthase activity"/>
    <property type="evidence" value="ECO:0007669"/>
    <property type="project" value="TreeGrafter"/>
</dbReference>
<evidence type="ECO:0000256" key="3">
    <source>
        <dbReference type="ARBA" id="ARBA00047418"/>
    </source>
</evidence>
<dbReference type="Gene3D" id="3.40.50.150">
    <property type="entry name" value="Vaccinia Virus protein VP39"/>
    <property type="match status" value="1"/>
</dbReference>
<dbReference type="InterPro" id="IPR019012">
    <property type="entry name" value="RNA_cap_Gua-N2-MeTrfase"/>
</dbReference>
<evidence type="ECO:0000256" key="7">
    <source>
        <dbReference type="ARBA" id="ARBA00049790"/>
    </source>
</evidence>
<feature type="compositionally biased region" description="Basic and acidic residues" evidence="8">
    <location>
        <begin position="202"/>
        <end position="218"/>
    </location>
</feature>
<comment type="caution">
    <text evidence="9">The sequence shown here is derived from an EMBL/GenBank/DDBJ whole genome shotgun (WGS) entry which is preliminary data.</text>
</comment>
<dbReference type="AlphaFoldDB" id="A0A066VHA9"/>
<feature type="region of interest" description="Disordered" evidence="8">
    <location>
        <begin position="70"/>
        <end position="125"/>
    </location>
</feature>
<dbReference type="RefSeq" id="XP_013241115.1">
    <property type="nucleotide sequence ID" value="XM_013385661.1"/>
</dbReference>
<comment type="catalytic activity">
    <reaction evidence="3">
        <text>a 5'-end (N(2),N(7)-dimethyl 5'-triphosphoguanosine)-ribonucleoside in snoRNA + S-adenosyl-L-methionine = a 5'-end (N(2),N(2),N(7)-trimethyl 5'-triphosphoguanosine)-ribonucleoside in snoRNA + S-adenosyl-L-homocysteine + H(+)</text>
        <dbReference type="Rhea" id="RHEA:78507"/>
        <dbReference type="Rhea" id="RHEA-COMP:19088"/>
        <dbReference type="Rhea" id="RHEA-COMP:19090"/>
        <dbReference type="ChEBI" id="CHEBI:15378"/>
        <dbReference type="ChEBI" id="CHEBI:57856"/>
        <dbReference type="ChEBI" id="CHEBI:59789"/>
        <dbReference type="ChEBI" id="CHEBI:167623"/>
        <dbReference type="ChEBI" id="CHEBI:172880"/>
    </reaction>
    <physiologicalReaction direction="left-to-right" evidence="3">
        <dbReference type="Rhea" id="RHEA:78508"/>
    </physiologicalReaction>
</comment>
<dbReference type="CDD" id="cd02440">
    <property type="entry name" value="AdoMet_MTases"/>
    <property type="match status" value="1"/>
</dbReference>
<evidence type="ECO:0000313" key="10">
    <source>
        <dbReference type="Proteomes" id="UP000027361"/>
    </source>
</evidence>
<comment type="similarity">
    <text evidence="2">Belongs to the methyltransferase superfamily. Trimethylguanosine synthase family.</text>
</comment>
<dbReference type="GeneID" id="25267933"/>
<dbReference type="PANTHER" id="PTHR14741">
    <property type="entry name" value="S-ADENOSYLMETHIONINE-DEPENDENT METHYLTRANSFERASE RELATED"/>
    <property type="match status" value="1"/>
</dbReference>
<accession>A0A066VHA9</accession>
<feature type="compositionally biased region" description="Polar residues" evidence="8">
    <location>
        <begin position="174"/>
        <end position="197"/>
    </location>
</feature>
<comment type="catalytic activity">
    <reaction evidence="5">
        <text>a 5'-end (N(2),N(7)-dimethyl 5'-triphosphoguanosine)-ribonucleoside in snRNA + S-adenosyl-L-methionine = a 5'-end (N(2),N(2),N(7)-trimethyl 5'-triphosphoguanosine)-ribonucleoside in snRNA + S-adenosyl-L-homocysteine + H(+)</text>
        <dbReference type="Rhea" id="RHEA:78479"/>
        <dbReference type="Rhea" id="RHEA-COMP:19087"/>
        <dbReference type="Rhea" id="RHEA-COMP:19089"/>
        <dbReference type="ChEBI" id="CHEBI:15378"/>
        <dbReference type="ChEBI" id="CHEBI:57856"/>
        <dbReference type="ChEBI" id="CHEBI:59789"/>
        <dbReference type="ChEBI" id="CHEBI:167623"/>
        <dbReference type="ChEBI" id="CHEBI:172880"/>
    </reaction>
    <physiologicalReaction direction="left-to-right" evidence="5">
        <dbReference type="Rhea" id="RHEA:78480"/>
    </physiologicalReaction>
</comment>
<feature type="compositionally biased region" description="Polar residues" evidence="8">
    <location>
        <begin position="227"/>
        <end position="256"/>
    </location>
</feature>
<keyword evidence="10" id="KW-1185">Reference proteome</keyword>
<feature type="compositionally biased region" description="Polar residues" evidence="8">
    <location>
        <begin position="101"/>
        <end position="114"/>
    </location>
</feature>
<dbReference type="SUPFAM" id="SSF53335">
    <property type="entry name" value="S-adenosyl-L-methionine-dependent methyltransferases"/>
    <property type="match status" value="1"/>
</dbReference>